<dbReference type="SUPFAM" id="SSF53448">
    <property type="entry name" value="Nucleotide-diphospho-sugar transferases"/>
    <property type="match status" value="1"/>
</dbReference>
<dbReference type="RefSeq" id="WP_145073062.1">
    <property type="nucleotide sequence ID" value="NZ_CP036298.1"/>
</dbReference>
<organism evidence="3 4">
    <name type="scientific">Aureliella helgolandensis</name>
    <dbReference type="NCBI Taxonomy" id="2527968"/>
    <lineage>
        <taxon>Bacteria</taxon>
        <taxon>Pseudomonadati</taxon>
        <taxon>Planctomycetota</taxon>
        <taxon>Planctomycetia</taxon>
        <taxon>Pirellulales</taxon>
        <taxon>Pirellulaceae</taxon>
        <taxon>Aureliella</taxon>
    </lineage>
</organism>
<dbReference type="PANTHER" id="PTHR48090:SF6">
    <property type="entry name" value="SLR5056 PROTEIN"/>
    <property type="match status" value="1"/>
</dbReference>
<dbReference type="OrthoDB" id="9810303at2"/>
<dbReference type="Pfam" id="PF00535">
    <property type="entry name" value="Glycos_transf_2"/>
    <property type="match status" value="1"/>
</dbReference>
<dbReference type="InterPro" id="IPR050256">
    <property type="entry name" value="Glycosyltransferase_2"/>
</dbReference>
<dbReference type="KEGG" id="ahel:Q31a_03610"/>
<accession>A0A518G0E8</accession>
<dbReference type="EMBL" id="CP036298">
    <property type="protein sequence ID" value="QDV22082.1"/>
    <property type="molecule type" value="Genomic_DNA"/>
</dbReference>
<keyword evidence="4" id="KW-1185">Reference proteome</keyword>
<dbReference type="Proteomes" id="UP000318017">
    <property type="component" value="Chromosome"/>
</dbReference>
<gene>
    <name evidence="3" type="ORF">Q31a_03610</name>
</gene>
<keyword evidence="3" id="KW-0808">Transferase</keyword>
<proteinExistence type="predicted"/>
<name>A0A518G0E8_9BACT</name>
<feature type="domain" description="Glycosyltransferase 2-like" evidence="2">
    <location>
        <begin position="8"/>
        <end position="168"/>
    </location>
</feature>
<keyword evidence="3" id="KW-0328">Glycosyltransferase</keyword>
<feature type="transmembrane region" description="Helical" evidence="1">
    <location>
        <begin position="270"/>
        <end position="290"/>
    </location>
</feature>
<evidence type="ECO:0000313" key="4">
    <source>
        <dbReference type="Proteomes" id="UP000318017"/>
    </source>
</evidence>
<dbReference type="PANTHER" id="PTHR48090">
    <property type="entry name" value="UNDECAPRENYL-PHOSPHATE 4-DEOXY-4-FORMAMIDO-L-ARABINOSE TRANSFERASE-RELATED"/>
    <property type="match status" value="1"/>
</dbReference>
<evidence type="ECO:0000313" key="3">
    <source>
        <dbReference type="EMBL" id="QDV22082.1"/>
    </source>
</evidence>
<evidence type="ECO:0000259" key="2">
    <source>
        <dbReference type="Pfam" id="PF00535"/>
    </source>
</evidence>
<keyword evidence="1" id="KW-0472">Membrane</keyword>
<feature type="transmembrane region" description="Helical" evidence="1">
    <location>
        <begin position="236"/>
        <end position="258"/>
    </location>
</feature>
<reference evidence="3 4" key="1">
    <citation type="submission" date="2019-02" db="EMBL/GenBank/DDBJ databases">
        <title>Deep-cultivation of Planctomycetes and their phenomic and genomic characterization uncovers novel biology.</title>
        <authorList>
            <person name="Wiegand S."/>
            <person name="Jogler M."/>
            <person name="Boedeker C."/>
            <person name="Pinto D."/>
            <person name="Vollmers J."/>
            <person name="Rivas-Marin E."/>
            <person name="Kohn T."/>
            <person name="Peeters S.H."/>
            <person name="Heuer A."/>
            <person name="Rast P."/>
            <person name="Oberbeckmann S."/>
            <person name="Bunk B."/>
            <person name="Jeske O."/>
            <person name="Meyerdierks A."/>
            <person name="Storesund J.E."/>
            <person name="Kallscheuer N."/>
            <person name="Luecker S."/>
            <person name="Lage O.M."/>
            <person name="Pohl T."/>
            <person name="Merkel B.J."/>
            <person name="Hornburger P."/>
            <person name="Mueller R.-W."/>
            <person name="Bruemmer F."/>
            <person name="Labrenz M."/>
            <person name="Spormann A.M."/>
            <person name="Op den Camp H."/>
            <person name="Overmann J."/>
            <person name="Amann R."/>
            <person name="Jetten M.S.M."/>
            <person name="Mascher T."/>
            <person name="Medema M.H."/>
            <person name="Devos D.P."/>
            <person name="Kaster A.-K."/>
            <person name="Ovreas L."/>
            <person name="Rohde M."/>
            <person name="Galperin M.Y."/>
            <person name="Jogler C."/>
        </authorList>
    </citation>
    <scope>NUCLEOTIDE SEQUENCE [LARGE SCALE GENOMIC DNA]</scope>
    <source>
        <strain evidence="3 4">Q31a</strain>
    </source>
</reference>
<dbReference type="EC" id="2.4.1.54" evidence="3"/>
<dbReference type="InterPro" id="IPR001173">
    <property type="entry name" value="Glyco_trans_2-like"/>
</dbReference>
<protein>
    <submittedName>
        <fullName evidence="3">Undecaprenyl-phosphate mannosyltransferase</fullName>
        <ecNumber evidence="3">2.4.1.54</ecNumber>
    </submittedName>
</protein>
<dbReference type="InterPro" id="IPR029044">
    <property type="entry name" value="Nucleotide-diphossugar_trans"/>
</dbReference>
<keyword evidence="1" id="KW-0812">Transmembrane</keyword>
<dbReference type="CDD" id="cd04179">
    <property type="entry name" value="DPM_DPG-synthase_like"/>
    <property type="match status" value="1"/>
</dbReference>
<sequence>MTKLIIQIPCLNEAETLHCVINDLPKEIPGIDCIETLVIDDGSRDGTSATALGLGVHHVVRHRRNRGLAAAFATGIDAALEFEADIIVNTDGDHQYPGEHIAALVKPILDGRADVVIGDRQPEQNRHQPWLKRQLYRLGRWTVSWILGEPIPDPVSGFRAYSREAAGKLCVVTRYSYTIETLVQSVEHGMAIEFVPITSNPPTRPSRLYRSHFQFVSRSAATLLRVFFMFHPLQTMLWLSTALATLGLLPIVRFLTFYALGQGDGHVQSLVLGVGALTLASLTLLAGIVADSVSFRRLLLVNTTRSPRSSSNSLQASPITKRR</sequence>
<keyword evidence="1" id="KW-1133">Transmembrane helix</keyword>
<evidence type="ECO:0000256" key="1">
    <source>
        <dbReference type="SAM" id="Phobius"/>
    </source>
</evidence>
<dbReference type="GO" id="GO:0047267">
    <property type="term" value="F:undecaprenyl-phosphate mannosyltransferase activity"/>
    <property type="evidence" value="ECO:0007669"/>
    <property type="project" value="UniProtKB-EC"/>
</dbReference>
<dbReference type="Gene3D" id="3.90.550.10">
    <property type="entry name" value="Spore Coat Polysaccharide Biosynthesis Protein SpsA, Chain A"/>
    <property type="match status" value="1"/>
</dbReference>
<dbReference type="AlphaFoldDB" id="A0A518G0E8"/>